<dbReference type="InterPro" id="IPR014016">
    <property type="entry name" value="UvrD-like_ATP-bd"/>
</dbReference>
<feature type="domain" description="UvrD-like helicase C-terminal" evidence="10">
    <location>
        <begin position="93"/>
        <end position="293"/>
    </location>
</feature>
<comment type="catalytic activity">
    <reaction evidence="6">
        <text>Couples ATP hydrolysis with the unwinding of duplex DNA by translocating in the 3'-5' direction.</text>
        <dbReference type="EC" id="5.6.2.4"/>
    </reaction>
</comment>
<evidence type="ECO:0000256" key="7">
    <source>
        <dbReference type="ARBA" id="ARBA00034808"/>
    </source>
</evidence>
<keyword evidence="3" id="KW-0347">Helicase</keyword>
<dbReference type="PANTHER" id="PTHR11070:SF67">
    <property type="entry name" value="DNA 3'-5' HELICASE"/>
    <property type="match status" value="1"/>
</dbReference>
<name>A0A644YTB1_9ZZZZ</name>
<evidence type="ECO:0000259" key="10">
    <source>
        <dbReference type="Pfam" id="PF13361"/>
    </source>
</evidence>
<comment type="catalytic activity">
    <reaction evidence="8">
        <text>ATP + H2O = ADP + phosphate + H(+)</text>
        <dbReference type="Rhea" id="RHEA:13065"/>
        <dbReference type="ChEBI" id="CHEBI:15377"/>
        <dbReference type="ChEBI" id="CHEBI:15378"/>
        <dbReference type="ChEBI" id="CHEBI:30616"/>
        <dbReference type="ChEBI" id="CHEBI:43474"/>
        <dbReference type="ChEBI" id="CHEBI:456216"/>
        <dbReference type="EC" id="5.6.2.4"/>
    </reaction>
</comment>
<accession>A0A644YTB1</accession>
<dbReference type="Pfam" id="PF13361">
    <property type="entry name" value="UvrD_C"/>
    <property type="match status" value="2"/>
</dbReference>
<dbReference type="EC" id="5.6.2.4" evidence="7"/>
<comment type="caution">
    <text evidence="11">The sequence shown here is derived from an EMBL/GenBank/DDBJ whole genome shotgun (WGS) entry which is preliminary data.</text>
</comment>
<evidence type="ECO:0000256" key="1">
    <source>
        <dbReference type="ARBA" id="ARBA00022741"/>
    </source>
</evidence>
<feature type="domain" description="UvrD-like helicase ATP-binding" evidence="9">
    <location>
        <begin position="14"/>
        <end position="77"/>
    </location>
</feature>
<evidence type="ECO:0000256" key="8">
    <source>
        <dbReference type="ARBA" id="ARBA00048988"/>
    </source>
</evidence>
<keyword evidence="4" id="KW-0067">ATP-binding</keyword>
<dbReference type="Gene3D" id="3.40.50.300">
    <property type="entry name" value="P-loop containing nucleotide triphosphate hydrolases"/>
    <property type="match status" value="3"/>
</dbReference>
<dbReference type="GO" id="GO:0016887">
    <property type="term" value="F:ATP hydrolysis activity"/>
    <property type="evidence" value="ECO:0007669"/>
    <property type="project" value="RHEA"/>
</dbReference>
<dbReference type="GO" id="GO:0003677">
    <property type="term" value="F:DNA binding"/>
    <property type="evidence" value="ECO:0007669"/>
    <property type="project" value="InterPro"/>
</dbReference>
<proteinExistence type="predicted"/>
<evidence type="ECO:0000256" key="5">
    <source>
        <dbReference type="ARBA" id="ARBA00023235"/>
    </source>
</evidence>
<feature type="domain" description="UvrD-like helicase C-terminal" evidence="10">
    <location>
        <begin position="331"/>
        <end position="431"/>
    </location>
</feature>
<evidence type="ECO:0000259" key="9">
    <source>
        <dbReference type="Pfam" id="PF00580"/>
    </source>
</evidence>
<dbReference type="AlphaFoldDB" id="A0A644YTB1"/>
<keyword evidence="1" id="KW-0547">Nucleotide-binding</keyword>
<dbReference type="PANTHER" id="PTHR11070">
    <property type="entry name" value="UVRD / RECB / PCRA DNA HELICASE FAMILY MEMBER"/>
    <property type="match status" value="1"/>
</dbReference>
<dbReference type="GO" id="GO:0043138">
    <property type="term" value="F:3'-5' DNA helicase activity"/>
    <property type="evidence" value="ECO:0007669"/>
    <property type="project" value="UniProtKB-EC"/>
</dbReference>
<dbReference type="EMBL" id="VSSQ01006108">
    <property type="protein sequence ID" value="MPM31557.1"/>
    <property type="molecule type" value="Genomic_DNA"/>
</dbReference>
<dbReference type="GO" id="GO:0000725">
    <property type="term" value="P:recombinational repair"/>
    <property type="evidence" value="ECO:0007669"/>
    <property type="project" value="TreeGrafter"/>
</dbReference>
<dbReference type="SUPFAM" id="SSF52540">
    <property type="entry name" value="P-loop containing nucleoside triphosphate hydrolases"/>
    <property type="match status" value="1"/>
</dbReference>
<dbReference type="InterPro" id="IPR014017">
    <property type="entry name" value="DNA_helicase_UvrD-like_C"/>
</dbReference>
<organism evidence="11">
    <name type="scientific">bioreactor metagenome</name>
    <dbReference type="NCBI Taxonomy" id="1076179"/>
    <lineage>
        <taxon>unclassified sequences</taxon>
        <taxon>metagenomes</taxon>
        <taxon>ecological metagenomes</taxon>
    </lineage>
</organism>
<keyword evidence="2 11" id="KW-0378">Hydrolase</keyword>
<dbReference type="Pfam" id="PF00580">
    <property type="entry name" value="UvrD-helicase"/>
    <property type="match status" value="1"/>
</dbReference>
<protein>
    <recommendedName>
        <fullName evidence="7">DNA 3'-5' helicase</fullName>
        <ecNumber evidence="7">5.6.2.4</ecNumber>
    </recommendedName>
</protein>
<evidence type="ECO:0000256" key="3">
    <source>
        <dbReference type="ARBA" id="ARBA00022806"/>
    </source>
</evidence>
<sequence length="659" mass="75624">MLNKIIDGSDTPFIYEKIGTRIDNYMLDEFQDTSILQWKNFYPLLLDSLSSGKENLIVGDVKQSIYRWRGSEWRLLNSGISESFDSSSVQENVLTENWRSSPEIVEFNNSFFRFASSFADNLMSLSGEISVSNIYSDAEQQVPDSRKDKRGHVLVNFVEKQESDQETNDSVLSQLPDILKRLQSNGYSLGDIVFLVRKNKEGQRLAEFLIEQGFGVISDDSLFVSNALIIKKIIAVLRHLNNPEDKICARSVEILGIDLSEKSLDITMSMYQMCEEIIQSLNSEHSQSDSVYIQAFKDIVLDFTSRNGSDIALFLEWWDEYGVRKCISSPQENDSVRVMTIHKSKGLGMKVVIIPFFSLELSQKGIQNTIWCSTENTPFSSIPSVPVTLSSKLKNSFFENDFILETTKNFVDSLNLAYVAFTRAKQELIIFCERAEDKAKESDSIKSISQILYKQLFDDSKDGVYELGEWTVVDRESSEKQDGLNIAFKQGRFPHDKLKLSFKADDFFDKDNRREYGLIMHDILSVIETKSDLEVAVEKEVLKGTIMSFEAESLIKRLSSMIDSVQERDWFTGVYEILTERDIILPGGEIYRPDRVMIDKDNSKAIVVDYKFGLKHEGRYNRQIENYISILSKCGYSEVEGYLWYLEENQIYHFIAPAK</sequence>
<reference evidence="11" key="1">
    <citation type="submission" date="2019-08" db="EMBL/GenBank/DDBJ databases">
        <authorList>
            <person name="Kucharzyk K."/>
            <person name="Murdoch R.W."/>
            <person name="Higgins S."/>
            <person name="Loffler F."/>
        </authorList>
    </citation>
    <scope>NUCLEOTIDE SEQUENCE</scope>
</reference>
<dbReference type="GO" id="GO:0005829">
    <property type="term" value="C:cytosol"/>
    <property type="evidence" value="ECO:0007669"/>
    <property type="project" value="TreeGrafter"/>
</dbReference>
<dbReference type="GO" id="GO:0005524">
    <property type="term" value="F:ATP binding"/>
    <property type="evidence" value="ECO:0007669"/>
    <property type="project" value="UniProtKB-KW"/>
</dbReference>
<evidence type="ECO:0000256" key="6">
    <source>
        <dbReference type="ARBA" id="ARBA00034617"/>
    </source>
</evidence>
<keyword evidence="5" id="KW-0413">Isomerase</keyword>
<dbReference type="InterPro" id="IPR027417">
    <property type="entry name" value="P-loop_NTPase"/>
</dbReference>
<evidence type="ECO:0000313" key="11">
    <source>
        <dbReference type="EMBL" id="MPM31557.1"/>
    </source>
</evidence>
<evidence type="ECO:0000256" key="2">
    <source>
        <dbReference type="ARBA" id="ARBA00022801"/>
    </source>
</evidence>
<gene>
    <name evidence="11" type="primary">recB_11</name>
    <name evidence="11" type="ORF">SDC9_78112</name>
</gene>
<evidence type="ECO:0000256" key="4">
    <source>
        <dbReference type="ARBA" id="ARBA00022840"/>
    </source>
</evidence>
<dbReference type="InterPro" id="IPR000212">
    <property type="entry name" value="DNA_helicase_UvrD/REP"/>
</dbReference>